<evidence type="ECO:0000313" key="2">
    <source>
        <dbReference type="EMBL" id="ATA22584.1"/>
    </source>
</evidence>
<dbReference type="Gene3D" id="3.50.50.60">
    <property type="entry name" value="FAD/NAD(P)-binding domain"/>
    <property type="match status" value="2"/>
</dbReference>
<accession>A0A250B8W2</accession>
<dbReference type="InterPro" id="IPR024000">
    <property type="entry name" value="CHP04046_FMN-dependent"/>
</dbReference>
<dbReference type="NCBIfam" id="TIGR04046">
    <property type="entry name" value="MSMEG_0569_nitr"/>
    <property type="match status" value="1"/>
</dbReference>
<dbReference type="InterPro" id="IPR050982">
    <property type="entry name" value="Auxin_biosynth/cation_transpt"/>
</dbReference>
<sequence>MQRNQFPVVIVGGGQAGLAMSYCLTQRHIDHVILERNQLAWAWREQRWDNFCLVTPNWQCKLPGFPYDGDDPDGFMVKDQIIDYVQRYADSFNAPLREGISVMRVSQHSDGYLLHTSAGNYYAGQVVIAVGNYHRPRFPAIAARLPAGIVQVHSANYKSAEQLPAGEVLVVGSAQSGAQIAEDLHLSGRKVHLCVGSAPRVSRFYRGRDVVAWLEDMGHYKLTVDDHPLGEDARRKTNHYVTGRDGGRDIDLRAFALQGMQLYGRLLDLRDGKLITADDLAKNLDGADATSQKIKDSIDEWISAQGIDAPSEPRYQPLWQPENPPTEIDLQQANITSIIWAVGFTTDFSWIDLPAFDERGYPLHQRGRSVVPGLYFLGLPWLWTWGSGRFEGVGEDAQHLAGHIAERSGGATAGNSQAVANDYALR</sequence>
<dbReference type="OrthoDB" id="9773233at2"/>
<dbReference type="InterPro" id="IPR036188">
    <property type="entry name" value="FAD/NAD-bd_sf"/>
</dbReference>
<dbReference type="PANTHER" id="PTHR43539">
    <property type="entry name" value="FLAVIN-BINDING MONOOXYGENASE-LIKE PROTEIN (AFU_ORTHOLOGUE AFUA_4G09220)"/>
    <property type="match status" value="1"/>
</dbReference>
<dbReference type="GO" id="GO:0050660">
    <property type="term" value="F:flavin adenine dinucleotide binding"/>
    <property type="evidence" value="ECO:0007669"/>
    <property type="project" value="TreeGrafter"/>
</dbReference>
<reference evidence="2 3" key="1">
    <citation type="submission" date="2016-01" db="EMBL/GenBank/DDBJ databases">
        <authorList>
            <person name="Oliw E.H."/>
        </authorList>
    </citation>
    <scope>NUCLEOTIDE SEQUENCE [LARGE SCALE GENOMIC DNA]</scope>
    <source>
        <strain evidence="2 3">FRB97</strain>
    </source>
</reference>
<evidence type="ECO:0000256" key="1">
    <source>
        <dbReference type="ARBA" id="ARBA00023002"/>
    </source>
</evidence>
<dbReference type="KEGG" id="gqu:AWC35_21780"/>
<dbReference type="SUPFAM" id="SSF51905">
    <property type="entry name" value="FAD/NAD(P)-binding domain"/>
    <property type="match status" value="1"/>
</dbReference>
<protein>
    <submittedName>
        <fullName evidence="2">FAD-dependent oxidoreductase</fullName>
    </submittedName>
</protein>
<organism evidence="2 3">
    <name type="scientific">Gibbsiella quercinecans</name>
    <dbReference type="NCBI Taxonomy" id="929813"/>
    <lineage>
        <taxon>Bacteria</taxon>
        <taxon>Pseudomonadati</taxon>
        <taxon>Pseudomonadota</taxon>
        <taxon>Gammaproteobacteria</taxon>
        <taxon>Enterobacterales</taxon>
        <taxon>Yersiniaceae</taxon>
        <taxon>Gibbsiella</taxon>
    </lineage>
</organism>
<proteinExistence type="predicted"/>
<dbReference type="PANTHER" id="PTHR43539:SF78">
    <property type="entry name" value="FLAVIN-CONTAINING MONOOXYGENASE"/>
    <property type="match status" value="1"/>
</dbReference>
<dbReference type="Proteomes" id="UP000217182">
    <property type="component" value="Chromosome"/>
</dbReference>
<keyword evidence="3" id="KW-1185">Reference proteome</keyword>
<dbReference type="GO" id="GO:0004497">
    <property type="term" value="F:monooxygenase activity"/>
    <property type="evidence" value="ECO:0007669"/>
    <property type="project" value="TreeGrafter"/>
</dbReference>
<evidence type="ECO:0000313" key="3">
    <source>
        <dbReference type="Proteomes" id="UP000217182"/>
    </source>
</evidence>
<keyword evidence="1" id="KW-0560">Oxidoreductase</keyword>
<dbReference type="AlphaFoldDB" id="A0A250B8W2"/>
<dbReference type="Pfam" id="PF13738">
    <property type="entry name" value="Pyr_redox_3"/>
    <property type="match status" value="1"/>
</dbReference>
<name>A0A250B8W2_9GAMM</name>
<dbReference type="EMBL" id="CP014136">
    <property type="protein sequence ID" value="ATA22584.1"/>
    <property type="molecule type" value="Genomic_DNA"/>
</dbReference>
<dbReference type="RefSeq" id="WP_095849157.1">
    <property type="nucleotide sequence ID" value="NZ_CP014136.1"/>
</dbReference>
<gene>
    <name evidence="2" type="ORF">AWC35_21780</name>
</gene>